<reference evidence="1 2" key="1">
    <citation type="submission" date="2017-01" db="EMBL/GenBank/DDBJ databases">
        <authorList>
            <person name="Mah S.A."/>
            <person name="Swanson W.J."/>
            <person name="Moy G.W."/>
            <person name="Vacquier V.D."/>
        </authorList>
    </citation>
    <scope>NUCLEOTIDE SEQUENCE [LARGE SCALE GENOMIC DNA]</scope>
    <source>
        <strain evidence="1 2">DSM 7027</strain>
    </source>
</reference>
<dbReference type="NCBIfam" id="NF040519">
    <property type="entry name" value="Sbal_3080_fam"/>
    <property type="match status" value="1"/>
</dbReference>
<dbReference type="EMBL" id="FTMN01000003">
    <property type="protein sequence ID" value="SIQ31326.1"/>
    <property type="molecule type" value="Genomic_DNA"/>
</dbReference>
<keyword evidence="2" id="KW-1185">Reference proteome</keyword>
<dbReference type="STRING" id="49186.SAMN05421647_103477"/>
<gene>
    <name evidence="1" type="ORF">SAMN05421647_103477</name>
</gene>
<sequence>MIKKTAAIAVLAAGVTGCSIQQNVDTAHIEQGTTLCVIENMDVRPGFLSAFKTALQTKGVQYRLVNAAAIPANCQWTASYTARWSWDLALYMSYAEIQIHKDGTLQGKALYDSTRGGANMGKFIDAETKVNELVEALLNIKTAALFYRFYG</sequence>
<protein>
    <submittedName>
        <fullName evidence="1">Egg lysin (Sperm-lysin)</fullName>
    </submittedName>
</protein>
<evidence type="ECO:0000313" key="1">
    <source>
        <dbReference type="EMBL" id="SIQ31326.1"/>
    </source>
</evidence>
<accession>A0A1N6RRH2</accession>
<dbReference type="RefSeq" id="WP_076462596.1">
    <property type="nucleotide sequence ID" value="NZ_FTMN01000003.1"/>
</dbReference>
<dbReference type="eggNOG" id="ENOG5033849">
    <property type="taxonomic scope" value="Bacteria"/>
</dbReference>
<name>A0A1N6RRH2_9GAMM</name>
<dbReference type="PROSITE" id="PS51257">
    <property type="entry name" value="PROKAR_LIPOPROTEIN"/>
    <property type="match status" value="1"/>
</dbReference>
<dbReference type="AlphaFoldDB" id="A0A1N6RRH2"/>
<organism evidence="1 2">
    <name type="scientific">Marinobacterium stanieri</name>
    <dbReference type="NCBI Taxonomy" id="49186"/>
    <lineage>
        <taxon>Bacteria</taxon>
        <taxon>Pseudomonadati</taxon>
        <taxon>Pseudomonadota</taxon>
        <taxon>Gammaproteobacteria</taxon>
        <taxon>Oceanospirillales</taxon>
        <taxon>Oceanospirillaceae</taxon>
        <taxon>Marinobacterium</taxon>
    </lineage>
</organism>
<proteinExistence type="predicted"/>
<dbReference type="Proteomes" id="UP000186895">
    <property type="component" value="Unassembled WGS sequence"/>
</dbReference>
<evidence type="ECO:0000313" key="2">
    <source>
        <dbReference type="Proteomes" id="UP000186895"/>
    </source>
</evidence>